<feature type="chain" id="PRO_5026804998" evidence="1">
    <location>
        <begin position="28"/>
        <end position="155"/>
    </location>
</feature>
<keyword evidence="1" id="KW-0732">Signal</keyword>
<comment type="caution">
    <text evidence="3">The sequence shown here is derived from an EMBL/GenBank/DDBJ whole genome shotgun (WGS) entry which is preliminary data.</text>
</comment>
<evidence type="ECO:0000313" key="3">
    <source>
        <dbReference type="EMBL" id="KAB2381621.1"/>
    </source>
</evidence>
<proteinExistence type="predicted"/>
<name>A0A6L3VZJ9_9ACTN</name>
<dbReference type="OrthoDB" id="1495671at2"/>
<dbReference type="InterPro" id="IPR053344">
    <property type="entry name" value="cAMP-inducible_BP74-like"/>
</dbReference>
<dbReference type="Pfam" id="PF23621">
    <property type="entry name" value="BP74_N"/>
    <property type="match status" value="1"/>
</dbReference>
<evidence type="ECO:0000256" key="1">
    <source>
        <dbReference type="SAM" id="SignalP"/>
    </source>
</evidence>
<dbReference type="PANTHER" id="PTHR35883">
    <property type="entry name" value="CYCLIC AMP-INDUCIBLE PROTEIN BP74-RELATED"/>
    <property type="match status" value="1"/>
</dbReference>
<evidence type="ECO:0000313" key="4">
    <source>
        <dbReference type="Proteomes" id="UP000483004"/>
    </source>
</evidence>
<dbReference type="EMBL" id="WBMR01000036">
    <property type="protein sequence ID" value="KAB2381621.1"/>
    <property type="molecule type" value="Genomic_DNA"/>
</dbReference>
<organism evidence="3 4">
    <name type="scientific">Actinomadura montaniterrae</name>
    <dbReference type="NCBI Taxonomy" id="1803903"/>
    <lineage>
        <taxon>Bacteria</taxon>
        <taxon>Bacillati</taxon>
        <taxon>Actinomycetota</taxon>
        <taxon>Actinomycetes</taxon>
        <taxon>Streptosporangiales</taxon>
        <taxon>Thermomonosporaceae</taxon>
        <taxon>Actinomadura</taxon>
    </lineage>
</organism>
<reference evidence="3 4" key="1">
    <citation type="submission" date="2019-09" db="EMBL/GenBank/DDBJ databases">
        <title>Actinomadura physcomitrii sp. nov., a novel actinomycete isolated from moss [Physcomitrium sphaericum (Ludw) Fuernr].</title>
        <authorList>
            <person name="Liu C."/>
            <person name="Zhuang X."/>
        </authorList>
    </citation>
    <scope>NUCLEOTIDE SEQUENCE [LARGE SCALE GENOMIC DNA]</scope>
    <source>
        <strain evidence="3 4">CYP1-1B</strain>
    </source>
</reference>
<gene>
    <name evidence="3" type="ORF">F9B16_15460</name>
</gene>
<dbReference type="AlphaFoldDB" id="A0A6L3VZJ9"/>
<feature type="domain" description="BP74 N-terminal" evidence="2">
    <location>
        <begin position="43"/>
        <end position="154"/>
    </location>
</feature>
<feature type="signal peptide" evidence="1">
    <location>
        <begin position="1"/>
        <end position="27"/>
    </location>
</feature>
<dbReference type="RefSeq" id="WP_151540758.1">
    <property type="nucleotide sequence ID" value="NZ_WBMR01000036.1"/>
</dbReference>
<evidence type="ECO:0000259" key="2">
    <source>
        <dbReference type="Pfam" id="PF23621"/>
    </source>
</evidence>
<dbReference type="InterPro" id="IPR056422">
    <property type="entry name" value="BP74_N"/>
</dbReference>
<accession>A0A6L3VZJ9</accession>
<dbReference type="Proteomes" id="UP000483004">
    <property type="component" value="Unassembled WGS sequence"/>
</dbReference>
<sequence>MRRVFTNTAGLAALGALAFATAQPAQAGTLPAHQPARAAADTPAYFEMTDVTRERFVIKLTKSEDIQHARALVNGETNDRPHVITRITKRQADYNPRWSYHANPDTTQFFDQAFEVCDATIPYVEDNLDEAGGPFLPGLVWCDWTSRLIREIPAP</sequence>
<protein>
    <submittedName>
        <fullName evidence="3">Calmodulin-binding protein</fullName>
    </submittedName>
</protein>
<dbReference type="PANTHER" id="PTHR35883:SF1">
    <property type="entry name" value="CALMODULIN-BINDING PROTEIN CAM-BP15-RELATED"/>
    <property type="match status" value="1"/>
</dbReference>
<keyword evidence="4" id="KW-1185">Reference proteome</keyword>